<keyword evidence="3 6" id="KW-0812">Transmembrane</keyword>
<dbReference type="InterPro" id="IPR050189">
    <property type="entry name" value="MFS_Efflux_Transporters"/>
</dbReference>
<dbReference type="STRING" id="1134435.AC731_002790"/>
<dbReference type="AlphaFoldDB" id="A0A140IDY4"/>
<feature type="domain" description="Major facilitator superfamily (MFS) profile" evidence="7">
    <location>
        <begin position="13"/>
        <end position="402"/>
    </location>
</feature>
<dbReference type="Gene3D" id="1.20.1250.20">
    <property type="entry name" value="MFS general substrate transporter like domains"/>
    <property type="match status" value="1"/>
</dbReference>
<dbReference type="Proteomes" id="UP000036902">
    <property type="component" value="Chromosome"/>
</dbReference>
<feature type="transmembrane region" description="Helical" evidence="6">
    <location>
        <begin position="208"/>
        <end position="232"/>
    </location>
</feature>
<dbReference type="RefSeq" id="WP_048709103.1">
    <property type="nucleotide sequence ID" value="NZ_CP014646.1"/>
</dbReference>
<feature type="transmembrane region" description="Helical" evidence="6">
    <location>
        <begin position="168"/>
        <end position="187"/>
    </location>
</feature>
<dbReference type="InterPro" id="IPR011701">
    <property type="entry name" value="MFS"/>
</dbReference>
<evidence type="ECO:0000259" key="7">
    <source>
        <dbReference type="PROSITE" id="PS50850"/>
    </source>
</evidence>
<keyword evidence="5 6" id="KW-0472">Membrane</keyword>
<evidence type="ECO:0000256" key="1">
    <source>
        <dbReference type="ARBA" id="ARBA00004651"/>
    </source>
</evidence>
<feature type="transmembrane region" description="Helical" evidence="6">
    <location>
        <begin position="252"/>
        <end position="275"/>
    </location>
</feature>
<dbReference type="GO" id="GO:0005886">
    <property type="term" value="C:plasma membrane"/>
    <property type="evidence" value="ECO:0007669"/>
    <property type="project" value="UniProtKB-SubCell"/>
</dbReference>
<evidence type="ECO:0000313" key="9">
    <source>
        <dbReference type="Proteomes" id="UP000036902"/>
    </source>
</evidence>
<evidence type="ECO:0000256" key="3">
    <source>
        <dbReference type="ARBA" id="ARBA00022692"/>
    </source>
</evidence>
<dbReference type="InterPro" id="IPR020846">
    <property type="entry name" value="MFS_dom"/>
</dbReference>
<sequence>MPRAVPAGAWVRIFIPFALGYYLSYLLRTVNAVISPAITGELDLSAAQLGLLTSMYFLAFGLAQIPVGIALDRYGPRRVESALLLLAGLGAVLFALGDSIGGLGVARALIGLGVSACLMGALKGFALWYPPERQSSMTGFVMACGAMGALTASAPLEAAMPLLGWRGVFWGIAAAALATSVILWRSLPQEAAAGGQGSLGAVLKSVGAVFVAPAFLRFAGSSLFFVGGFMALQSLWAVPWLMHVEGLALADAARTLLLLNLGMLTGQLSIGVFGVRMARHGVRPLQMLHVGYGALLLVQAAILFGVGPVSLLWFLIGALSAVNSQAYLAASNDFPREMFGRVSTSINLMVFLGAFVVQWGFGLALDLLRTWGWAMPQALRFTFAALLVLQVLSYLPLFPRLWRRGQG</sequence>
<evidence type="ECO:0000256" key="2">
    <source>
        <dbReference type="ARBA" id="ARBA00022475"/>
    </source>
</evidence>
<dbReference type="GO" id="GO:0022857">
    <property type="term" value="F:transmembrane transporter activity"/>
    <property type="evidence" value="ECO:0007669"/>
    <property type="project" value="InterPro"/>
</dbReference>
<feature type="transmembrane region" description="Helical" evidence="6">
    <location>
        <begin position="83"/>
        <end position="103"/>
    </location>
</feature>
<reference evidence="9" key="1">
    <citation type="submission" date="2016-03" db="EMBL/GenBank/DDBJ databases">
        <authorList>
            <person name="Ma C."/>
            <person name="Zhou S."/>
            <person name="Yang G."/>
        </authorList>
    </citation>
    <scope>NUCLEOTIDE SEQUENCE [LARGE SCALE GENOMIC DNA]</scope>
    <source>
        <strain evidence="9">SgZ-1</strain>
    </source>
</reference>
<dbReference type="Pfam" id="PF07690">
    <property type="entry name" value="MFS_1"/>
    <property type="match status" value="1"/>
</dbReference>
<feature type="transmembrane region" description="Helical" evidence="6">
    <location>
        <begin position="47"/>
        <end position="71"/>
    </location>
</feature>
<dbReference type="EMBL" id="CP014646">
    <property type="protein sequence ID" value="AMO35959.1"/>
    <property type="molecule type" value="Genomic_DNA"/>
</dbReference>
<feature type="transmembrane region" description="Helical" evidence="6">
    <location>
        <begin position="342"/>
        <end position="361"/>
    </location>
</feature>
<dbReference type="PANTHER" id="PTHR43124:SF3">
    <property type="entry name" value="CHLORAMPHENICOL EFFLUX PUMP RV0191"/>
    <property type="match status" value="1"/>
</dbReference>
<name>A0A140IDY4_9RHOO</name>
<feature type="transmembrane region" description="Helical" evidence="6">
    <location>
        <begin position="7"/>
        <end position="27"/>
    </location>
</feature>
<feature type="transmembrane region" description="Helical" evidence="6">
    <location>
        <begin position="136"/>
        <end position="156"/>
    </location>
</feature>
<dbReference type="PROSITE" id="PS50850">
    <property type="entry name" value="MFS"/>
    <property type="match status" value="1"/>
</dbReference>
<dbReference type="SUPFAM" id="SSF103473">
    <property type="entry name" value="MFS general substrate transporter"/>
    <property type="match status" value="1"/>
</dbReference>
<keyword evidence="2" id="KW-1003">Cell membrane</keyword>
<feature type="transmembrane region" description="Helical" evidence="6">
    <location>
        <begin position="109"/>
        <end position="129"/>
    </location>
</feature>
<gene>
    <name evidence="8" type="ORF">AC731_002790</name>
</gene>
<protein>
    <submittedName>
        <fullName evidence="8">Transporter</fullName>
    </submittedName>
</protein>
<keyword evidence="9" id="KW-1185">Reference proteome</keyword>
<accession>A0A140IDY4</accession>
<evidence type="ECO:0000256" key="4">
    <source>
        <dbReference type="ARBA" id="ARBA00022989"/>
    </source>
</evidence>
<evidence type="ECO:0000256" key="5">
    <source>
        <dbReference type="ARBA" id="ARBA00023136"/>
    </source>
</evidence>
<evidence type="ECO:0000313" key="8">
    <source>
        <dbReference type="EMBL" id="AMO35959.1"/>
    </source>
</evidence>
<dbReference type="InterPro" id="IPR036259">
    <property type="entry name" value="MFS_trans_sf"/>
</dbReference>
<keyword evidence="4 6" id="KW-1133">Transmembrane helix</keyword>
<dbReference type="PANTHER" id="PTHR43124">
    <property type="entry name" value="PURINE EFFLUX PUMP PBUE"/>
    <property type="match status" value="1"/>
</dbReference>
<feature type="transmembrane region" description="Helical" evidence="6">
    <location>
        <begin position="381"/>
        <end position="402"/>
    </location>
</feature>
<evidence type="ECO:0000256" key="6">
    <source>
        <dbReference type="SAM" id="Phobius"/>
    </source>
</evidence>
<dbReference type="KEGG" id="thu:AC731_002790"/>
<comment type="subcellular location">
    <subcellularLocation>
        <location evidence="1">Cell membrane</location>
        <topology evidence="1">Multi-pass membrane protein</topology>
    </subcellularLocation>
</comment>
<proteinExistence type="predicted"/>
<organism evidence="8 9">
    <name type="scientific">Thauera humireducens</name>
    <dbReference type="NCBI Taxonomy" id="1134435"/>
    <lineage>
        <taxon>Bacteria</taxon>
        <taxon>Pseudomonadati</taxon>
        <taxon>Pseudomonadota</taxon>
        <taxon>Betaproteobacteria</taxon>
        <taxon>Rhodocyclales</taxon>
        <taxon>Zoogloeaceae</taxon>
        <taxon>Thauera</taxon>
    </lineage>
</organism>